<dbReference type="InterPro" id="IPR055245">
    <property type="entry name" value="HTH_proteobacteria"/>
</dbReference>
<feature type="domain" description="Winged helix-turn-helix" evidence="1">
    <location>
        <begin position="12"/>
        <end position="68"/>
    </location>
</feature>
<evidence type="ECO:0000313" key="2">
    <source>
        <dbReference type="EMBL" id="GEO83058.1"/>
    </source>
</evidence>
<evidence type="ECO:0000313" key="3">
    <source>
        <dbReference type="Proteomes" id="UP000321567"/>
    </source>
</evidence>
<keyword evidence="3" id="KW-1185">Reference proteome</keyword>
<evidence type="ECO:0000259" key="1">
    <source>
        <dbReference type="Pfam" id="PF14090"/>
    </source>
</evidence>
<name>A0A512HC79_9PROT</name>
<dbReference type="Proteomes" id="UP000321567">
    <property type="component" value="Unassembled WGS sequence"/>
</dbReference>
<proteinExistence type="predicted"/>
<dbReference type="OrthoDB" id="8482085at2"/>
<protein>
    <recommendedName>
        <fullName evidence="1">Winged helix-turn-helix domain-containing protein</fullName>
    </recommendedName>
</protein>
<dbReference type="EMBL" id="BJZO01000179">
    <property type="protein sequence ID" value="GEO83058.1"/>
    <property type="molecule type" value="Genomic_DNA"/>
</dbReference>
<gene>
    <name evidence="2" type="ORF">ROR02_31890</name>
</gene>
<comment type="caution">
    <text evidence="2">The sequence shown here is derived from an EMBL/GenBank/DDBJ whole genome shotgun (WGS) entry which is preliminary data.</text>
</comment>
<dbReference type="RefSeq" id="WP_147165103.1">
    <property type="nucleotide sequence ID" value="NZ_BJZO01000179.1"/>
</dbReference>
<dbReference type="Pfam" id="PF14090">
    <property type="entry name" value="HTH_39"/>
    <property type="match status" value="1"/>
</dbReference>
<accession>A0A512HC79</accession>
<dbReference type="AlphaFoldDB" id="A0A512HC79"/>
<reference evidence="2 3" key="1">
    <citation type="submission" date="2019-07" db="EMBL/GenBank/DDBJ databases">
        <title>Whole genome shotgun sequence of Rhodospirillum oryzae NBRC 107573.</title>
        <authorList>
            <person name="Hosoyama A."/>
            <person name="Uohara A."/>
            <person name="Ohji S."/>
            <person name="Ichikawa N."/>
        </authorList>
    </citation>
    <scope>NUCLEOTIDE SEQUENCE [LARGE SCALE GENOMIC DNA]</scope>
    <source>
        <strain evidence="2 3">NBRC 107573</strain>
    </source>
</reference>
<sequence>MGARQSDAPPGQNDLVLAHLRSGLPLTGDEALARYGVRRLAARVHDLRARGIAITSRKIDGRAEYQLAE</sequence>
<organism evidence="2 3">
    <name type="scientific">Pararhodospirillum oryzae</name>
    <dbReference type="NCBI Taxonomy" id="478448"/>
    <lineage>
        <taxon>Bacteria</taxon>
        <taxon>Pseudomonadati</taxon>
        <taxon>Pseudomonadota</taxon>
        <taxon>Alphaproteobacteria</taxon>
        <taxon>Rhodospirillales</taxon>
        <taxon>Rhodospirillaceae</taxon>
        <taxon>Pararhodospirillum</taxon>
    </lineage>
</organism>